<protein>
    <submittedName>
        <fullName evidence="1">Uncharacterized protein</fullName>
    </submittedName>
</protein>
<dbReference type="AlphaFoldDB" id="A0A0K2TK19"/>
<proteinExistence type="predicted"/>
<accession>A0A0K2TK19</accession>
<sequence length="22" mass="2857">MHEFKASHYINVLYKRQFIYIR</sequence>
<evidence type="ECO:0000313" key="1">
    <source>
        <dbReference type="EMBL" id="CDW26279.1"/>
    </source>
</evidence>
<name>A0A0K2TK19_LEPSM</name>
<organism evidence="1">
    <name type="scientific">Lepeophtheirus salmonis</name>
    <name type="common">Salmon louse</name>
    <name type="synonym">Caligus salmonis</name>
    <dbReference type="NCBI Taxonomy" id="72036"/>
    <lineage>
        <taxon>Eukaryota</taxon>
        <taxon>Metazoa</taxon>
        <taxon>Ecdysozoa</taxon>
        <taxon>Arthropoda</taxon>
        <taxon>Crustacea</taxon>
        <taxon>Multicrustacea</taxon>
        <taxon>Hexanauplia</taxon>
        <taxon>Copepoda</taxon>
        <taxon>Siphonostomatoida</taxon>
        <taxon>Caligidae</taxon>
        <taxon>Lepeophtheirus</taxon>
    </lineage>
</organism>
<reference evidence="1" key="1">
    <citation type="submission" date="2014-05" db="EMBL/GenBank/DDBJ databases">
        <authorList>
            <person name="Chronopoulou M."/>
        </authorList>
    </citation>
    <scope>NUCLEOTIDE SEQUENCE</scope>
    <source>
        <tissue evidence="1">Whole organism</tissue>
    </source>
</reference>
<dbReference type="EMBL" id="HACA01008918">
    <property type="protein sequence ID" value="CDW26279.1"/>
    <property type="molecule type" value="Transcribed_RNA"/>
</dbReference>